<feature type="signal peptide" evidence="2">
    <location>
        <begin position="1"/>
        <end position="23"/>
    </location>
</feature>
<evidence type="ECO:0000313" key="4">
    <source>
        <dbReference type="Proteomes" id="UP000682843"/>
    </source>
</evidence>
<evidence type="ECO:0000256" key="1">
    <source>
        <dbReference type="SAM" id="Phobius"/>
    </source>
</evidence>
<sequence>MSTYFKGFVVAATVVASTSFAMAQGVPGGIERGAHEGARAAGPVGAVVGATVGGVVGGVAGVLGVDDRPRFHRYVADRHIRSYTYAEPVAVGTVLPSDGVTYYDVPDDYASAREYRYTVVNDRTVLVDPRSRRVVQIIE</sequence>
<evidence type="ECO:0000256" key="2">
    <source>
        <dbReference type="SAM" id="SignalP"/>
    </source>
</evidence>
<dbReference type="Proteomes" id="UP000682843">
    <property type="component" value="Chromosome"/>
</dbReference>
<keyword evidence="1" id="KW-1133">Transmembrane helix</keyword>
<reference evidence="3 4" key="1">
    <citation type="submission" date="2019-02" db="EMBL/GenBank/DDBJ databases">
        <title>Emended description of the genus Rhodopseudomonas and description of Rhodopseudomonas albus sp. nov., a non-phototrophic, heavy-metal-tolerant bacterium isolated from garden soil.</title>
        <authorList>
            <person name="Bao Z."/>
            <person name="Cao W.W."/>
            <person name="Sato Y."/>
            <person name="Nishizawa T."/>
            <person name="Zhao J."/>
            <person name="Guo Y."/>
            <person name="Ohta H."/>
        </authorList>
    </citation>
    <scope>NUCLEOTIDE SEQUENCE [LARGE SCALE GENOMIC DNA]</scope>
    <source>
        <strain evidence="3 4">SK50-23</strain>
    </source>
</reference>
<keyword evidence="2" id="KW-0732">Signal</keyword>
<protein>
    <submittedName>
        <fullName evidence="3">DUF1236 domain-containing protein</fullName>
    </submittedName>
</protein>
<accession>A0ABX8AHY6</accession>
<dbReference type="EMBL" id="CP036498">
    <property type="protein sequence ID" value="QUS42010.1"/>
    <property type="molecule type" value="Genomic_DNA"/>
</dbReference>
<keyword evidence="1" id="KW-0812">Transmembrane</keyword>
<feature type="transmembrane region" description="Helical" evidence="1">
    <location>
        <begin position="47"/>
        <end position="65"/>
    </location>
</feature>
<evidence type="ECO:0000313" key="3">
    <source>
        <dbReference type="EMBL" id="QUS42010.1"/>
    </source>
</evidence>
<keyword evidence="4" id="KW-1185">Reference proteome</keyword>
<organism evidence="3 4">
    <name type="scientific">Tardiphaga alba</name>
    <dbReference type="NCBI Taxonomy" id="340268"/>
    <lineage>
        <taxon>Bacteria</taxon>
        <taxon>Pseudomonadati</taxon>
        <taxon>Pseudomonadota</taxon>
        <taxon>Alphaproteobacteria</taxon>
        <taxon>Hyphomicrobiales</taxon>
        <taxon>Nitrobacteraceae</taxon>
        <taxon>Tardiphaga</taxon>
    </lineage>
</organism>
<feature type="chain" id="PRO_5045737644" evidence="2">
    <location>
        <begin position="24"/>
        <end position="139"/>
    </location>
</feature>
<proteinExistence type="predicted"/>
<dbReference type="Pfam" id="PF06823">
    <property type="entry name" value="DUF1236"/>
    <property type="match status" value="1"/>
</dbReference>
<dbReference type="InterPro" id="IPR009642">
    <property type="entry name" value="DUF1236"/>
</dbReference>
<gene>
    <name evidence="3" type="ORF">RPMA_26670</name>
</gene>
<name>A0ABX8AHY6_9BRAD</name>
<keyword evidence="1" id="KW-0472">Membrane</keyword>
<dbReference type="RefSeq" id="WP_211910747.1">
    <property type="nucleotide sequence ID" value="NZ_CP036498.1"/>
</dbReference>